<protein>
    <submittedName>
        <fullName evidence="1">Uncharacterized protein</fullName>
    </submittedName>
</protein>
<dbReference type="AlphaFoldDB" id="A0A7J9NU48"/>
<comment type="caution">
    <text evidence="1">The sequence shown here is derived from an EMBL/GenBank/DDBJ whole genome shotgun (WGS) entry which is preliminary data.</text>
</comment>
<accession>A0A7J9NU48</accession>
<dbReference type="Proteomes" id="UP000564425">
    <property type="component" value="Unassembled WGS sequence"/>
</dbReference>
<reference evidence="1 2" key="1">
    <citation type="submission" date="2020-07" db="EMBL/GenBank/DDBJ databases">
        <title>Genomic Encyclopedia of Type Strains, Phase IV (KMG-V): Genome sequencing to study the core and pangenomes of soil and plant-associated prokaryotes.</title>
        <authorList>
            <person name="Whitman W."/>
        </authorList>
    </citation>
    <scope>NUCLEOTIDE SEQUENCE [LARGE SCALE GENOMIC DNA]</scope>
    <source>
        <strain evidence="1 2">A1</strain>
    </source>
</reference>
<gene>
    <name evidence="1" type="ORF">HNP86_000978</name>
</gene>
<sequence length="100" mass="11614">MNEVEINYAFTEIIINELNERAFDLGDWETKIAQCESPEDVKTIIMAECTHFDISEVGSLRPCILTEFGKRVDWDRVTNYLIEKYVQEGGKLPFQHNNSL</sequence>
<evidence type="ECO:0000313" key="1">
    <source>
        <dbReference type="EMBL" id="MBA2850847.1"/>
    </source>
</evidence>
<dbReference type="RefSeq" id="WP_181500887.1">
    <property type="nucleotide sequence ID" value="NZ_JACDUH010000001.1"/>
</dbReference>
<name>A0A7J9NU48_METMI</name>
<proteinExistence type="predicted"/>
<dbReference type="EMBL" id="JACDUH010000001">
    <property type="protein sequence ID" value="MBA2850847.1"/>
    <property type="molecule type" value="Genomic_DNA"/>
</dbReference>
<organism evidence="1 2">
    <name type="scientific">Methanococcus maripaludis</name>
    <name type="common">Methanococcus deltae</name>
    <dbReference type="NCBI Taxonomy" id="39152"/>
    <lineage>
        <taxon>Archaea</taxon>
        <taxon>Methanobacteriati</taxon>
        <taxon>Methanobacteriota</taxon>
        <taxon>Methanomada group</taxon>
        <taxon>Methanococci</taxon>
        <taxon>Methanococcales</taxon>
        <taxon>Methanococcaceae</taxon>
        <taxon>Methanococcus</taxon>
    </lineage>
</organism>
<evidence type="ECO:0000313" key="2">
    <source>
        <dbReference type="Proteomes" id="UP000564425"/>
    </source>
</evidence>